<dbReference type="AlphaFoldDB" id="A0A4C2A4B5"/>
<feature type="region of interest" description="Disordered" evidence="1">
    <location>
        <begin position="80"/>
        <end position="156"/>
    </location>
</feature>
<dbReference type="OrthoDB" id="410155at2759"/>
<accession>A0A4C2A4B5</accession>
<evidence type="ECO:0000313" key="2">
    <source>
        <dbReference type="EMBL" id="GBP94064.1"/>
    </source>
</evidence>
<reference evidence="2 3" key="1">
    <citation type="journal article" date="2019" name="Commun. Biol.">
        <title>The bagworm genome reveals a unique fibroin gene that provides high tensile strength.</title>
        <authorList>
            <person name="Kono N."/>
            <person name="Nakamura H."/>
            <person name="Ohtoshi R."/>
            <person name="Tomita M."/>
            <person name="Numata K."/>
            <person name="Arakawa K."/>
        </authorList>
    </citation>
    <scope>NUCLEOTIDE SEQUENCE [LARGE SCALE GENOMIC DNA]</scope>
</reference>
<protein>
    <submittedName>
        <fullName evidence="2">Uncharacterized protein</fullName>
    </submittedName>
</protein>
<evidence type="ECO:0000313" key="3">
    <source>
        <dbReference type="Proteomes" id="UP000299102"/>
    </source>
</evidence>
<keyword evidence="3" id="KW-1185">Reference proteome</keyword>
<feature type="compositionally biased region" description="Basic and acidic residues" evidence="1">
    <location>
        <begin position="110"/>
        <end position="156"/>
    </location>
</feature>
<feature type="compositionally biased region" description="Basic and acidic residues" evidence="1">
    <location>
        <begin position="88"/>
        <end position="101"/>
    </location>
</feature>
<sequence>MVEIKPSHKAFWGLAKAFKTEKAVPTPARRKLDNSIAFDDREKAECLADSIEQHCSENPSFEVEHVRRVEESPFHRKTIRIPSLKASSKSESRPVMERKSQAELGSSYRFETEKDRNRKRNQDRSNVELKLKLRSRPESEREVVSRSCLRVESKSA</sequence>
<proteinExistence type="predicted"/>
<organism evidence="2 3">
    <name type="scientific">Eumeta variegata</name>
    <name type="common">Bagworm moth</name>
    <name type="synonym">Eumeta japonica</name>
    <dbReference type="NCBI Taxonomy" id="151549"/>
    <lineage>
        <taxon>Eukaryota</taxon>
        <taxon>Metazoa</taxon>
        <taxon>Ecdysozoa</taxon>
        <taxon>Arthropoda</taxon>
        <taxon>Hexapoda</taxon>
        <taxon>Insecta</taxon>
        <taxon>Pterygota</taxon>
        <taxon>Neoptera</taxon>
        <taxon>Endopterygota</taxon>
        <taxon>Lepidoptera</taxon>
        <taxon>Glossata</taxon>
        <taxon>Ditrysia</taxon>
        <taxon>Tineoidea</taxon>
        <taxon>Psychidae</taxon>
        <taxon>Oiketicinae</taxon>
        <taxon>Eumeta</taxon>
    </lineage>
</organism>
<comment type="caution">
    <text evidence="2">The sequence shown here is derived from an EMBL/GenBank/DDBJ whole genome shotgun (WGS) entry which is preliminary data.</text>
</comment>
<dbReference type="EMBL" id="BGZK01002455">
    <property type="protein sequence ID" value="GBP94064.1"/>
    <property type="molecule type" value="Genomic_DNA"/>
</dbReference>
<gene>
    <name evidence="2" type="ORF">EVAR_97782_1</name>
</gene>
<evidence type="ECO:0000256" key="1">
    <source>
        <dbReference type="SAM" id="MobiDB-lite"/>
    </source>
</evidence>
<name>A0A4C2A4B5_EUMVA</name>
<dbReference type="Proteomes" id="UP000299102">
    <property type="component" value="Unassembled WGS sequence"/>
</dbReference>